<dbReference type="PANTHER" id="PTHR24300">
    <property type="entry name" value="CYTOCHROME P450 508A4-RELATED"/>
    <property type="match status" value="1"/>
</dbReference>
<comment type="cofactor">
    <cofactor evidence="1 7">
        <name>heme</name>
        <dbReference type="ChEBI" id="CHEBI:30413"/>
    </cofactor>
</comment>
<keyword evidence="7 8" id="KW-0349">Heme</keyword>
<proteinExistence type="evidence at transcript level"/>
<dbReference type="AlphaFoldDB" id="A0A0F7J1Q5"/>
<protein>
    <submittedName>
        <fullName evidence="10">Cytochrome P450 3075A3</fullName>
    </submittedName>
</protein>
<dbReference type="GO" id="GO:0016712">
    <property type="term" value="F:oxidoreductase activity, acting on paired donors, with incorporation or reduction of molecular oxygen, reduced flavin or flavoprotein as one donor, and incorporation of one atom of oxygen"/>
    <property type="evidence" value="ECO:0007669"/>
    <property type="project" value="TreeGrafter"/>
</dbReference>
<dbReference type="Pfam" id="PF00067">
    <property type="entry name" value="p450"/>
    <property type="match status" value="1"/>
</dbReference>
<dbReference type="SUPFAM" id="SSF48264">
    <property type="entry name" value="Cytochrome P450"/>
    <property type="match status" value="1"/>
</dbReference>
<feature type="chain" id="PRO_5002517041" evidence="9">
    <location>
        <begin position="22"/>
        <end position="519"/>
    </location>
</feature>
<gene>
    <name evidence="10" type="primary">CYP3075A3</name>
</gene>
<keyword evidence="6 8" id="KW-0503">Monooxygenase</keyword>
<organism evidence="10">
    <name type="scientific">Paracyclopina nana</name>
    <name type="common">Marine copepod</name>
    <dbReference type="NCBI Taxonomy" id="565004"/>
    <lineage>
        <taxon>Eukaryota</taxon>
        <taxon>Metazoa</taxon>
        <taxon>Ecdysozoa</taxon>
        <taxon>Arthropoda</taxon>
        <taxon>Crustacea</taxon>
        <taxon>Multicrustacea</taxon>
        <taxon>Hexanauplia</taxon>
        <taxon>Copepoda</taxon>
        <taxon>Cyclopoida</taxon>
        <taxon>Cyclopettidae</taxon>
        <taxon>Paracyclopina</taxon>
    </lineage>
</organism>
<dbReference type="GO" id="GO:0005737">
    <property type="term" value="C:cytoplasm"/>
    <property type="evidence" value="ECO:0007669"/>
    <property type="project" value="TreeGrafter"/>
</dbReference>
<accession>A0A0F7J1Q5</accession>
<evidence type="ECO:0000256" key="5">
    <source>
        <dbReference type="ARBA" id="ARBA00023004"/>
    </source>
</evidence>
<dbReference type="Gene3D" id="1.10.630.10">
    <property type="entry name" value="Cytochrome P450"/>
    <property type="match status" value="1"/>
</dbReference>
<evidence type="ECO:0000256" key="1">
    <source>
        <dbReference type="ARBA" id="ARBA00001971"/>
    </source>
</evidence>
<keyword evidence="9" id="KW-0732">Signal</keyword>
<evidence type="ECO:0000256" key="2">
    <source>
        <dbReference type="ARBA" id="ARBA00010617"/>
    </source>
</evidence>
<dbReference type="InterPro" id="IPR002401">
    <property type="entry name" value="Cyt_P450_E_grp-I"/>
</dbReference>
<keyword evidence="5 7" id="KW-0408">Iron</keyword>
<dbReference type="PANTHER" id="PTHR24300:SF375">
    <property type="entry name" value="CYTOCHROME P450 FAMILY"/>
    <property type="match status" value="1"/>
</dbReference>
<keyword evidence="4 8" id="KW-0560">Oxidoreductase</keyword>
<comment type="similarity">
    <text evidence="2 8">Belongs to the cytochrome P450 family.</text>
</comment>
<dbReference type="InterPro" id="IPR050182">
    <property type="entry name" value="Cytochrome_P450_fam2"/>
</dbReference>
<evidence type="ECO:0000256" key="3">
    <source>
        <dbReference type="ARBA" id="ARBA00022723"/>
    </source>
</evidence>
<dbReference type="GO" id="GO:0006082">
    <property type="term" value="P:organic acid metabolic process"/>
    <property type="evidence" value="ECO:0007669"/>
    <property type="project" value="TreeGrafter"/>
</dbReference>
<dbReference type="PROSITE" id="PS00086">
    <property type="entry name" value="CYTOCHROME_P450"/>
    <property type="match status" value="1"/>
</dbReference>
<feature type="binding site" description="axial binding residue" evidence="7">
    <location>
        <position position="460"/>
    </location>
    <ligand>
        <name>heme</name>
        <dbReference type="ChEBI" id="CHEBI:30413"/>
    </ligand>
    <ligandPart>
        <name>Fe</name>
        <dbReference type="ChEBI" id="CHEBI:18248"/>
    </ligandPart>
</feature>
<dbReference type="GO" id="GO:0005506">
    <property type="term" value="F:iron ion binding"/>
    <property type="evidence" value="ECO:0007669"/>
    <property type="project" value="InterPro"/>
</dbReference>
<dbReference type="GO" id="GO:0006805">
    <property type="term" value="P:xenobiotic metabolic process"/>
    <property type="evidence" value="ECO:0007669"/>
    <property type="project" value="TreeGrafter"/>
</dbReference>
<dbReference type="InterPro" id="IPR036396">
    <property type="entry name" value="Cyt_P450_sf"/>
</dbReference>
<dbReference type="FunFam" id="1.10.630.10:FF:000036">
    <property type="entry name" value="CYtochrome P450 family"/>
    <property type="match status" value="1"/>
</dbReference>
<dbReference type="GO" id="GO:0020037">
    <property type="term" value="F:heme binding"/>
    <property type="evidence" value="ECO:0007669"/>
    <property type="project" value="InterPro"/>
</dbReference>
<dbReference type="PRINTS" id="PR00463">
    <property type="entry name" value="EP450I"/>
</dbReference>
<dbReference type="InterPro" id="IPR017972">
    <property type="entry name" value="Cyt_P450_CS"/>
</dbReference>
<feature type="signal peptide" evidence="9">
    <location>
        <begin position="1"/>
        <end position="21"/>
    </location>
</feature>
<evidence type="ECO:0000313" key="10">
    <source>
        <dbReference type="EMBL" id="AKH03509.1"/>
    </source>
</evidence>
<sequence>MWLILLAIFLCAFTYFWISKTSKPAKLPPGPPRYPIVGSAFSMKPPNSSRPELFWAIRDLKEKYGSIFSLYLGNTTAVVFTELEDIKDIFGREETANRPPIPGFRVRPGWDTPCKIDPELNAMSPPGVIFSNGHYWKDHRRFLLKNLRDFGFGKTSMEEAIGEEVQKLMVKLKASEGKPIGLNRTFNISILNALWNILAGEKLELDDPKLLSLLKCLDDLVKTIEGPAGLLSSMLPFESMAYWPIIKQIIHMDTLQAVIEGLMSLIRPNIAFHQDNLDENVANDFIDVMLNEIARTTDPNSSFYGECGKFALINILIDLFIAGTETTSSSLLWSVLFLLHHPECQFKIQREIDEVIGQIRLPMLDDKSSLHYTSAFLQESLRFASFVPMSVFHYSSKDIEYKGYSIPKGSMLLSSLYHVMYNPEFFPEPEVFKPERFIDANGHFMPDDRVVAFGLGKRVCLGKTLAEKEFFLFFAALLQNYEFKSAPGEKLPPIDIESLPVVGLIRAIPDYKVVYKKRY</sequence>
<evidence type="ECO:0000256" key="4">
    <source>
        <dbReference type="ARBA" id="ARBA00023002"/>
    </source>
</evidence>
<keyword evidence="3 7" id="KW-0479">Metal-binding</keyword>
<evidence type="ECO:0000256" key="9">
    <source>
        <dbReference type="SAM" id="SignalP"/>
    </source>
</evidence>
<dbReference type="EMBL" id="KP899577">
    <property type="protein sequence ID" value="AKH03509.1"/>
    <property type="molecule type" value="mRNA"/>
</dbReference>
<dbReference type="InterPro" id="IPR001128">
    <property type="entry name" value="Cyt_P450"/>
</dbReference>
<evidence type="ECO:0000256" key="8">
    <source>
        <dbReference type="RuleBase" id="RU000461"/>
    </source>
</evidence>
<evidence type="ECO:0000256" key="6">
    <source>
        <dbReference type="ARBA" id="ARBA00023033"/>
    </source>
</evidence>
<name>A0A0F7J1Q5_PARNA</name>
<evidence type="ECO:0000256" key="7">
    <source>
        <dbReference type="PIRSR" id="PIRSR602401-1"/>
    </source>
</evidence>
<reference evidence="10" key="1">
    <citation type="journal article" date="2015" name="Environ. Sci. Technol.">
        <title>Identification of the Full 46 Cytochrome P450 (CYP) Complement and Modulation of CYP Expression in Response to Water-Accommodated Fractions of Crude Oil in the Cyclopoid Copepod Paracyclopina nana.</title>
        <authorList>
            <person name="Han J."/>
            <person name="Won E.J."/>
            <person name="Kim H.S."/>
            <person name="Nelson D.R."/>
            <person name="Lee S.J."/>
            <person name="Park H.G."/>
            <person name="Lee J.S."/>
        </authorList>
    </citation>
    <scope>NUCLEOTIDE SEQUENCE</scope>
</reference>
<dbReference type="PRINTS" id="PR00385">
    <property type="entry name" value="P450"/>
</dbReference>